<comment type="caution">
    <text evidence="8">The sequence shown here is derived from an EMBL/GenBank/DDBJ whole genome shotgun (WGS) entry which is preliminary data.</text>
</comment>
<evidence type="ECO:0000256" key="5">
    <source>
        <dbReference type="ARBA" id="ARBA00023136"/>
    </source>
</evidence>
<dbReference type="GO" id="GO:0005496">
    <property type="term" value="F:steroid binding"/>
    <property type="evidence" value="ECO:0007669"/>
    <property type="project" value="TreeGrafter"/>
</dbReference>
<evidence type="ECO:0000256" key="7">
    <source>
        <dbReference type="SAM" id="Phobius"/>
    </source>
</evidence>
<dbReference type="GO" id="GO:0046872">
    <property type="term" value="F:metal ion binding"/>
    <property type="evidence" value="ECO:0007669"/>
    <property type="project" value="UniProtKB-KW"/>
</dbReference>
<dbReference type="Pfam" id="PF03006">
    <property type="entry name" value="HlyIII"/>
    <property type="match status" value="1"/>
</dbReference>
<comment type="similarity">
    <text evidence="2">Belongs to the ADIPOR family.</text>
</comment>
<organism evidence="8 9">
    <name type="scientific">Scleropages formosus</name>
    <name type="common">Asian bonytongue</name>
    <name type="synonym">Osteoglossum formosum</name>
    <dbReference type="NCBI Taxonomy" id="113540"/>
    <lineage>
        <taxon>Eukaryota</taxon>
        <taxon>Metazoa</taxon>
        <taxon>Chordata</taxon>
        <taxon>Craniata</taxon>
        <taxon>Vertebrata</taxon>
        <taxon>Euteleostomi</taxon>
        <taxon>Actinopterygii</taxon>
        <taxon>Neopterygii</taxon>
        <taxon>Teleostei</taxon>
        <taxon>Osteoglossocephala</taxon>
        <taxon>Osteoglossomorpha</taxon>
        <taxon>Osteoglossiformes</taxon>
        <taxon>Osteoglossidae</taxon>
        <taxon>Scleropages</taxon>
    </lineage>
</organism>
<comment type="subcellular location">
    <subcellularLocation>
        <location evidence="1">Membrane</location>
        <topology evidence="1">Multi-pass membrane protein</topology>
    </subcellularLocation>
</comment>
<proteinExistence type="inferred from homology"/>
<evidence type="ECO:0000256" key="6">
    <source>
        <dbReference type="PIRSR" id="PIRSR604254-1"/>
    </source>
</evidence>
<accession>A0A0N8JY21</accession>
<keyword evidence="5 7" id="KW-0472">Membrane</keyword>
<dbReference type="PANTHER" id="PTHR20855:SF22">
    <property type="entry name" value="MEMBRANE PROGESTIN RECEPTOR BETA"/>
    <property type="match status" value="1"/>
</dbReference>
<dbReference type="GO" id="GO:0005886">
    <property type="term" value="C:plasma membrane"/>
    <property type="evidence" value="ECO:0007669"/>
    <property type="project" value="TreeGrafter"/>
</dbReference>
<dbReference type="InterPro" id="IPR004254">
    <property type="entry name" value="AdipoR/HlyIII-related"/>
</dbReference>
<feature type="transmembrane region" description="Helical" evidence="7">
    <location>
        <begin position="323"/>
        <end position="345"/>
    </location>
</feature>
<keyword evidence="6" id="KW-0862">Zinc</keyword>
<dbReference type="STRING" id="113540.ENSSFOP00015002316"/>
<feature type="transmembrane region" description="Helical" evidence="7">
    <location>
        <begin position="101"/>
        <end position="121"/>
    </location>
</feature>
<feature type="binding site" evidence="6">
    <location>
        <position position="285"/>
    </location>
    <ligand>
        <name>Zn(2+)</name>
        <dbReference type="ChEBI" id="CHEBI:29105"/>
    </ligand>
</feature>
<evidence type="ECO:0000313" key="9">
    <source>
        <dbReference type="Proteomes" id="UP000034805"/>
    </source>
</evidence>
<evidence type="ECO:0000256" key="4">
    <source>
        <dbReference type="ARBA" id="ARBA00022989"/>
    </source>
</evidence>
<protein>
    <submittedName>
        <fullName evidence="8">Membrane progesterone receptor beta-like</fullName>
    </submittedName>
</protein>
<gene>
    <name evidence="8" type="ORF">Z043_116272</name>
</gene>
<evidence type="ECO:0000256" key="2">
    <source>
        <dbReference type="ARBA" id="ARBA00007018"/>
    </source>
</evidence>
<evidence type="ECO:0000256" key="3">
    <source>
        <dbReference type="ARBA" id="ARBA00022692"/>
    </source>
</evidence>
<dbReference type="EMBL" id="JARO02006394">
    <property type="protein sequence ID" value="KPP65321.1"/>
    <property type="molecule type" value="Genomic_DNA"/>
</dbReference>
<feature type="transmembrane region" description="Helical" evidence="7">
    <location>
        <begin position="240"/>
        <end position="265"/>
    </location>
</feature>
<reference evidence="8 9" key="1">
    <citation type="submission" date="2015-08" db="EMBL/GenBank/DDBJ databases">
        <title>The genome of the Asian arowana (Scleropages formosus).</title>
        <authorList>
            <person name="Tan M.H."/>
            <person name="Gan H.M."/>
            <person name="Croft L.J."/>
            <person name="Austin C.M."/>
        </authorList>
    </citation>
    <scope>NUCLEOTIDE SEQUENCE [LARGE SCALE GENOMIC DNA]</scope>
    <source>
        <strain evidence="8">Aro1</strain>
    </source>
</reference>
<dbReference type="GO" id="GO:0003707">
    <property type="term" value="F:nuclear steroid receptor activity"/>
    <property type="evidence" value="ECO:0007669"/>
    <property type="project" value="TreeGrafter"/>
</dbReference>
<evidence type="ECO:0000313" key="8">
    <source>
        <dbReference type="EMBL" id="KPP65321.1"/>
    </source>
</evidence>
<feature type="transmembrane region" description="Helical" evidence="7">
    <location>
        <begin position="165"/>
        <end position="186"/>
    </location>
</feature>
<feature type="binding site" evidence="6">
    <location>
        <position position="289"/>
    </location>
    <ligand>
        <name>Zn(2+)</name>
        <dbReference type="ChEBI" id="CHEBI:29105"/>
    </ligand>
</feature>
<feature type="binding site" evidence="6">
    <location>
        <position position="151"/>
    </location>
    <ligand>
        <name>Zn(2+)</name>
        <dbReference type="ChEBI" id="CHEBI:29105"/>
    </ligand>
</feature>
<sequence>MWPPVAVTHLCAMRPVFRGTMSSTVPRWFSTLSLSMKQLGRLPWLLDALPSLPAPRGTVGASEVPSLFREPYILSGYRPVGQDWRCYILSLFQRHNELLNVWTHLLTVPVVLLRCGAFVGAQGLTLEAPSLPLLLYMLSALTYLSFSTAAHLLQSHSELAHYSLFFLDYVGVGVYQYGCALAHYFYGSEAAWRESTVGTLYLPGAALLAWLSCAGCCFAKVRYRRPYPLLRKVYQLVPTGLAYVLVISPIAHRLVLFFLMAAIFFSCPVPERLFPGCCDIVGHAHQIFHIFLALCTLCQLEALLEDFLAQRHSMLQVHREGHLLLACASFPILVFCCAVTAGAMCSSVQKQLRLKHE</sequence>
<dbReference type="PANTHER" id="PTHR20855">
    <property type="entry name" value="ADIPOR/PROGESTIN RECEPTOR-RELATED"/>
    <property type="match status" value="1"/>
</dbReference>
<keyword evidence="6" id="KW-0479">Metal-binding</keyword>
<dbReference type="AlphaFoldDB" id="A0A0N8JY21"/>
<evidence type="ECO:0000256" key="1">
    <source>
        <dbReference type="ARBA" id="ARBA00004141"/>
    </source>
</evidence>
<keyword evidence="8" id="KW-0675">Receptor</keyword>
<dbReference type="Proteomes" id="UP000034805">
    <property type="component" value="Unassembled WGS sequence"/>
</dbReference>
<keyword evidence="3 7" id="KW-0812">Transmembrane</keyword>
<keyword evidence="4 7" id="KW-1133">Transmembrane helix</keyword>
<name>A0A0N8JY21_SCLFO</name>
<feature type="transmembrane region" description="Helical" evidence="7">
    <location>
        <begin position="133"/>
        <end position="153"/>
    </location>
</feature>
<feature type="transmembrane region" description="Helical" evidence="7">
    <location>
        <begin position="198"/>
        <end position="219"/>
    </location>
</feature>